<feature type="transmembrane region" description="Helical" evidence="1">
    <location>
        <begin position="21"/>
        <end position="38"/>
    </location>
</feature>
<dbReference type="RefSeq" id="WP_186874315.1">
    <property type="nucleotide sequence ID" value="NZ_JACOPF010000001.1"/>
</dbReference>
<organism evidence="2 3">
    <name type="scientific">Mediterraneibacter hominis</name>
    <dbReference type="NCBI Taxonomy" id="2763054"/>
    <lineage>
        <taxon>Bacteria</taxon>
        <taxon>Bacillati</taxon>
        <taxon>Bacillota</taxon>
        <taxon>Clostridia</taxon>
        <taxon>Lachnospirales</taxon>
        <taxon>Lachnospiraceae</taxon>
        <taxon>Mediterraneibacter</taxon>
    </lineage>
</organism>
<comment type="caution">
    <text evidence="2">The sequence shown here is derived from an EMBL/GenBank/DDBJ whole genome shotgun (WGS) entry which is preliminary data.</text>
</comment>
<feature type="transmembrane region" description="Helical" evidence="1">
    <location>
        <begin position="44"/>
        <end position="62"/>
    </location>
</feature>
<dbReference type="EMBL" id="JACOPF010000001">
    <property type="protein sequence ID" value="MBC5687639.1"/>
    <property type="molecule type" value="Genomic_DNA"/>
</dbReference>
<accession>A0A923LGI3</accession>
<keyword evidence="1" id="KW-0472">Membrane</keyword>
<gene>
    <name evidence="2" type="ORF">H8S37_01645</name>
</gene>
<keyword evidence="1" id="KW-1133">Transmembrane helix</keyword>
<evidence type="ECO:0000313" key="3">
    <source>
        <dbReference type="Proteomes" id="UP000652477"/>
    </source>
</evidence>
<protein>
    <submittedName>
        <fullName evidence="2">Uncharacterized protein</fullName>
    </submittedName>
</protein>
<dbReference type="Proteomes" id="UP000652477">
    <property type="component" value="Unassembled WGS sequence"/>
</dbReference>
<sequence>MNTAKAIIKVVMATASYLYKYRPYMTVWVICCIGGGVYESIETQNAASLAACIVFMLVPVAIKKVLLTISRIGGEYNEYDEKLLGRGPKGRFINYIEKYLKKR</sequence>
<evidence type="ECO:0000256" key="1">
    <source>
        <dbReference type="SAM" id="Phobius"/>
    </source>
</evidence>
<dbReference type="AlphaFoldDB" id="A0A923LGI3"/>
<keyword evidence="3" id="KW-1185">Reference proteome</keyword>
<name>A0A923LGI3_9FIRM</name>
<evidence type="ECO:0000313" key="2">
    <source>
        <dbReference type="EMBL" id="MBC5687639.1"/>
    </source>
</evidence>
<proteinExistence type="predicted"/>
<keyword evidence="1" id="KW-0812">Transmembrane</keyword>
<reference evidence="2" key="1">
    <citation type="submission" date="2020-08" db="EMBL/GenBank/DDBJ databases">
        <title>Genome public.</title>
        <authorList>
            <person name="Liu C."/>
            <person name="Sun Q."/>
        </authorList>
    </citation>
    <scope>NUCLEOTIDE SEQUENCE</scope>
    <source>
        <strain evidence="2">NSJ-55</strain>
    </source>
</reference>